<dbReference type="RefSeq" id="WP_191145477.1">
    <property type="nucleotide sequence ID" value="NZ_JACXAF010000017.1"/>
</dbReference>
<comment type="caution">
    <text evidence="1">The sequence shown here is derived from an EMBL/GenBank/DDBJ whole genome shotgun (WGS) entry which is preliminary data.</text>
</comment>
<dbReference type="SUPFAM" id="SSF48208">
    <property type="entry name" value="Six-hairpin glycosidases"/>
    <property type="match status" value="1"/>
</dbReference>
<name>A0A8J6UJD0_9GAMM</name>
<dbReference type="PANTHER" id="PTHR15108">
    <property type="entry name" value="N-ACYLGLUCOSAMINE-2-EPIMERASE"/>
    <property type="match status" value="1"/>
</dbReference>
<organism evidence="1 2">
    <name type="scientific">Neiella litorisoli</name>
    <dbReference type="NCBI Taxonomy" id="2771431"/>
    <lineage>
        <taxon>Bacteria</taxon>
        <taxon>Pseudomonadati</taxon>
        <taxon>Pseudomonadota</taxon>
        <taxon>Gammaproteobacteria</taxon>
        <taxon>Alteromonadales</taxon>
        <taxon>Echinimonadaceae</taxon>
        <taxon>Neiella</taxon>
    </lineage>
</organism>
<protein>
    <submittedName>
        <fullName evidence="1">AGE family epimerase/isomerase</fullName>
    </submittedName>
</protein>
<accession>A0A8J6UJD0</accession>
<keyword evidence="2" id="KW-1185">Reference proteome</keyword>
<sequence>MEALAELKSALQEEMRVCILPFWMYKASDQQTGGYWGSVKANGYIDKQADKGGILHARLLWAFSRAHLTFGDQSYADHASRTHWFMQQQLTSADGLSLHWSAQQQAHFASQEDWVVTQAYYLYALSTYALIDDSVLAQSHQVFAHLQPELHTLLQRQGKAGDVWRAFLHVTEALDAYGSLPQADSRAQPLLMQALARAVELLECADVADYEQLNWGRIAATSWLLPQVAQRHGHDEIVAAINKLGIKLQHSVAELAANCSGEGVPLNQQDPTRYGWVQAEVLVSLWQSWRQAPSPDALKTLIAHWQFIYQFISDRQFGEWKLQATGEATPEMEKAGFWKCPYHNFRACLTVYNEISKLIS</sequence>
<evidence type="ECO:0000313" key="1">
    <source>
        <dbReference type="EMBL" id="MBD1390408.1"/>
    </source>
</evidence>
<dbReference type="Proteomes" id="UP000638014">
    <property type="component" value="Unassembled WGS sequence"/>
</dbReference>
<dbReference type="EMBL" id="JACXAF010000017">
    <property type="protein sequence ID" value="MBD1390408.1"/>
    <property type="molecule type" value="Genomic_DNA"/>
</dbReference>
<proteinExistence type="predicted"/>
<gene>
    <name evidence="1" type="ORF">IC617_13275</name>
</gene>
<dbReference type="InterPro" id="IPR008928">
    <property type="entry name" value="6-hairpin_glycosidase_sf"/>
</dbReference>
<dbReference type="Gene3D" id="1.50.10.10">
    <property type="match status" value="2"/>
</dbReference>
<dbReference type="InterPro" id="IPR012341">
    <property type="entry name" value="6hp_glycosidase-like_sf"/>
</dbReference>
<dbReference type="GO" id="GO:0005975">
    <property type="term" value="P:carbohydrate metabolic process"/>
    <property type="evidence" value="ECO:0007669"/>
    <property type="project" value="InterPro"/>
</dbReference>
<reference evidence="1" key="1">
    <citation type="submission" date="2020-09" db="EMBL/GenBank/DDBJ databases">
        <title>A novel bacterium of genus Neiella, isolated from South China Sea.</title>
        <authorList>
            <person name="Huang H."/>
            <person name="Mo K."/>
            <person name="Hu Y."/>
        </authorList>
    </citation>
    <scope>NUCLEOTIDE SEQUENCE</scope>
    <source>
        <strain evidence="1">HB171785</strain>
    </source>
</reference>
<dbReference type="AlphaFoldDB" id="A0A8J6UJD0"/>
<evidence type="ECO:0000313" key="2">
    <source>
        <dbReference type="Proteomes" id="UP000638014"/>
    </source>
</evidence>